<dbReference type="Proteomes" id="UP000789831">
    <property type="component" value="Unassembled WGS sequence"/>
</dbReference>
<dbReference type="InterPro" id="IPR024687">
    <property type="entry name" value="MMS19_C"/>
</dbReference>
<comment type="subcellular location">
    <subcellularLocation>
        <location evidence="1 5">Nucleus</location>
    </subcellularLocation>
</comment>
<dbReference type="AlphaFoldDB" id="A0A9N8WQT4"/>
<feature type="region of interest" description="Disordered" evidence="6">
    <location>
        <begin position="1030"/>
        <end position="1062"/>
    </location>
</feature>
<dbReference type="InterPro" id="IPR011989">
    <property type="entry name" value="ARM-like"/>
</dbReference>
<feature type="domain" description="MMS19 N-terminal" evidence="8">
    <location>
        <begin position="2"/>
        <end position="244"/>
    </location>
</feature>
<dbReference type="PANTHER" id="PTHR12891:SF0">
    <property type="entry name" value="MMS19 NUCLEOTIDE EXCISION REPAIR PROTEIN HOMOLOG"/>
    <property type="match status" value="1"/>
</dbReference>
<reference evidence="9" key="1">
    <citation type="submission" date="2021-06" db="EMBL/GenBank/DDBJ databases">
        <authorList>
            <person name="Kallberg Y."/>
            <person name="Tangrot J."/>
            <person name="Rosling A."/>
        </authorList>
    </citation>
    <scope>NUCLEOTIDE SEQUENCE</scope>
    <source>
        <strain evidence="9">MT106</strain>
    </source>
</reference>
<accession>A0A9N8WQT4</accession>
<evidence type="ECO:0000313" key="9">
    <source>
        <dbReference type="EMBL" id="CAG8494992.1"/>
    </source>
</evidence>
<comment type="similarity">
    <text evidence="2 5">Belongs to the MET18/MMS19 family.</text>
</comment>
<organism evidence="9 10">
    <name type="scientific">Ambispora gerdemannii</name>
    <dbReference type="NCBI Taxonomy" id="144530"/>
    <lineage>
        <taxon>Eukaryota</taxon>
        <taxon>Fungi</taxon>
        <taxon>Fungi incertae sedis</taxon>
        <taxon>Mucoromycota</taxon>
        <taxon>Glomeromycotina</taxon>
        <taxon>Glomeromycetes</taxon>
        <taxon>Archaeosporales</taxon>
        <taxon>Ambisporaceae</taxon>
        <taxon>Ambispora</taxon>
    </lineage>
</organism>
<feature type="compositionally biased region" description="Low complexity" evidence="6">
    <location>
        <begin position="1031"/>
        <end position="1062"/>
    </location>
</feature>
<dbReference type="PANTHER" id="PTHR12891">
    <property type="entry name" value="DNA REPAIR/TRANSCRIPTION PROTEIN MET18/MMS19"/>
    <property type="match status" value="1"/>
</dbReference>
<evidence type="ECO:0000256" key="6">
    <source>
        <dbReference type="SAM" id="MobiDB-lite"/>
    </source>
</evidence>
<evidence type="ECO:0000256" key="1">
    <source>
        <dbReference type="ARBA" id="ARBA00004123"/>
    </source>
</evidence>
<sequence length="1062" mass="119028">TALLSLVLLECSREQVNPAAANANELVDFYCDRLADAPSVPQLLKGLVSLQQFQTFSSENAIKISKAIFESVKVQSLQQTDRYIVFQIFDGLLKRQLNALKQMGSNFVFGFVQVMDGEKDPRNLLLVFSLVKYIITNFDISEHVEDFFEVTFCYFPITFKPPPDDVYGITADDLKVGLRECFSATPHFANQAMPLLLEKLASSSGNAKKDSMETLAACAPVYGANALTPYLEDLWDGLKIEIFHSTDDSLESYALDALRSIVSALSSQIVAQSDPLERFLQPIIKECLENLKEPELKLAKHGGRILKYCAMASDPACNALMSFSMRILLEQYRKSELITQKKAILEVFMQFLEASRTLYGSIDDVIMGDQVDQDFVTPLLAFKDELFEIFSGSLITTNEYSELRLISLIGLYSMILIRQFLSDNETGIVLQYFNRVILTEYDQEIISRCYFRSEALNALANIAHYKPNVVLEISLPTFIAHLPDDADSLQKNTMTMASNKKFATYNTALDALAKFAIEPLLFQVFVDAVIKKLNNIRSETGVVSEYLQALLSALYNILLKKADLKHSDLARYVDILLSRLFAFSVGPTLNNDDQSMDNVFLDLKILERVAAIISIITRNLDIEEQSNFTSKMCKLFIEGDISFLAFSEEEKQTYIGSFKPLSTASNSFQQNLLILFAAAVGSIRPEVPIPVENISKFLSDIGAISLSTSNGIQRNALLKLAASILNKWKQDDELKEFVQSKILVELKNHLIVNGQVDQELRRVALSHFLWFTKALLLRVEEVGYECTGIILNLFNDNSLGRQASEGFDILVGEDDFLSRKNLKHNYLIGLSHLLRNVPKQLWLNELPPLFPLLIHSLSLPDPQLKTSTIDTFYMIANDASHIISEHVTTLVPLLLSLSQMNEANTMHVRISALRCLGVLPDTVRFDVLYPYKNQVVRELVKVLDDRKRLVRKEAVDCRNKCKLVAVITAAADTGILSGVVAVTTTAVETKNAVVVTPQPLTINDDDIDPSLFSPPIKYYLMMSIPMPTKYSSTLSTPQQQQTVVSMPQSSSSSSQPLQQQQK</sequence>
<gene>
    <name evidence="9" type="ORF">AGERDE_LOCUS3951</name>
</gene>
<proteinExistence type="inferred from homology"/>
<keyword evidence="3" id="KW-0677">Repeat</keyword>
<evidence type="ECO:0000256" key="3">
    <source>
        <dbReference type="ARBA" id="ARBA00022737"/>
    </source>
</evidence>
<dbReference type="OrthoDB" id="342900at2759"/>
<dbReference type="Gene3D" id="1.25.10.10">
    <property type="entry name" value="Leucine-rich Repeat Variant"/>
    <property type="match status" value="2"/>
</dbReference>
<evidence type="ECO:0000313" key="10">
    <source>
        <dbReference type="Proteomes" id="UP000789831"/>
    </source>
</evidence>
<dbReference type="Pfam" id="PF14500">
    <property type="entry name" value="MMS19_N"/>
    <property type="match status" value="1"/>
</dbReference>
<evidence type="ECO:0000259" key="8">
    <source>
        <dbReference type="Pfam" id="PF14500"/>
    </source>
</evidence>
<dbReference type="SUPFAM" id="SSF48371">
    <property type="entry name" value="ARM repeat"/>
    <property type="match status" value="1"/>
</dbReference>
<comment type="caution">
    <text evidence="9">The sequence shown here is derived from an EMBL/GenBank/DDBJ whole genome shotgun (WGS) entry which is preliminary data.</text>
</comment>
<dbReference type="GO" id="GO:0051604">
    <property type="term" value="P:protein maturation"/>
    <property type="evidence" value="ECO:0007669"/>
    <property type="project" value="UniProtKB-UniRule"/>
</dbReference>
<dbReference type="GO" id="GO:0005634">
    <property type="term" value="C:nucleus"/>
    <property type="evidence" value="ECO:0007669"/>
    <property type="project" value="UniProtKB-SubCell"/>
</dbReference>
<dbReference type="InterPro" id="IPR016024">
    <property type="entry name" value="ARM-type_fold"/>
</dbReference>
<keyword evidence="10" id="KW-1185">Reference proteome</keyword>
<protein>
    <recommendedName>
        <fullName evidence="5">MMS19 nucleotide excision repair protein</fullName>
    </recommendedName>
</protein>
<evidence type="ECO:0000256" key="5">
    <source>
        <dbReference type="RuleBase" id="RU367072"/>
    </source>
</evidence>
<dbReference type="Pfam" id="PF12460">
    <property type="entry name" value="MMS19_C"/>
    <property type="match status" value="1"/>
</dbReference>
<evidence type="ECO:0000256" key="4">
    <source>
        <dbReference type="ARBA" id="ARBA00023242"/>
    </source>
</evidence>
<dbReference type="EMBL" id="CAJVPL010000421">
    <property type="protein sequence ID" value="CAG8494992.1"/>
    <property type="molecule type" value="Genomic_DNA"/>
</dbReference>
<keyword evidence="4 5" id="KW-0539">Nucleus</keyword>
<evidence type="ECO:0000256" key="2">
    <source>
        <dbReference type="ARBA" id="ARBA00009340"/>
    </source>
</evidence>
<dbReference type="GO" id="GO:0016226">
    <property type="term" value="P:iron-sulfur cluster assembly"/>
    <property type="evidence" value="ECO:0007669"/>
    <property type="project" value="UniProtKB-UniRule"/>
</dbReference>
<keyword evidence="5" id="KW-0234">DNA repair</keyword>
<keyword evidence="5" id="KW-0227">DNA damage</keyword>
<feature type="non-terminal residue" evidence="9">
    <location>
        <position position="1062"/>
    </location>
</feature>
<evidence type="ECO:0000259" key="7">
    <source>
        <dbReference type="Pfam" id="PF12460"/>
    </source>
</evidence>
<dbReference type="GO" id="GO:0097361">
    <property type="term" value="C:cytosolic [4Fe-4S] assembly targeting complex"/>
    <property type="evidence" value="ECO:0007669"/>
    <property type="project" value="UniProtKB-UniRule"/>
</dbReference>
<comment type="function">
    <text evidence="5">Key component of the cytosolic iron-sulfur protein assembly (CIA) complex, a multiprotein complex that mediates the incorporation of iron-sulfur cluster into apoproteins specifically involved in DNA metabolism and genomic integrity. In the CIA complex, MMS19 acts as an adapter between early-acting CIA components and a subset of cellular target iron-sulfur proteins.</text>
</comment>
<dbReference type="GO" id="GO:0006281">
    <property type="term" value="P:DNA repair"/>
    <property type="evidence" value="ECO:0007669"/>
    <property type="project" value="UniProtKB-UniRule"/>
</dbReference>
<feature type="domain" description="MMS19 C-terminal" evidence="7">
    <location>
        <begin position="509"/>
        <end position="821"/>
    </location>
</feature>
<name>A0A9N8WQT4_9GLOM</name>
<dbReference type="InterPro" id="IPR029240">
    <property type="entry name" value="MMS19_N"/>
</dbReference>
<dbReference type="InterPro" id="IPR039920">
    <property type="entry name" value="MMS19"/>
</dbReference>